<dbReference type="GO" id="GO:0006313">
    <property type="term" value="P:DNA transposition"/>
    <property type="evidence" value="ECO:0007669"/>
    <property type="project" value="InterPro"/>
</dbReference>
<evidence type="ECO:0000313" key="2">
    <source>
        <dbReference type="Proteomes" id="UP000186720"/>
    </source>
</evidence>
<organism evidence="1 2">
    <name type="scientific">Mucilaginibacter polytrichastri</name>
    <dbReference type="NCBI Taxonomy" id="1302689"/>
    <lineage>
        <taxon>Bacteria</taxon>
        <taxon>Pseudomonadati</taxon>
        <taxon>Bacteroidota</taxon>
        <taxon>Sphingobacteriia</taxon>
        <taxon>Sphingobacteriales</taxon>
        <taxon>Sphingobacteriaceae</taxon>
        <taxon>Mucilaginibacter</taxon>
    </lineage>
</organism>
<gene>
    <name evidence="1" type="ORF">RG47T_0518</name>
</gene>
<sequence>MWSNEVIEQKIDYIHNNPVVAGFVDFDYEYLHSSARDYGGNKVLVTVITT</sequence>
<dbReference type="GO" id="GO:0004803">
    <property type="term" value="F:transposase activity"/>
    <property type="evidence" value="ECO:0007669"/>
    <property type="project" value="InterPro"/>
</dbReference>
<dbReference type="STRING" id="1302689.RG47T_0518"/>
<evidence type="ECO:0008006" key="3">
    <source>
        <dbReference type="Google" id="ProtNLM"/>
    </source>
</evidence>
<dbReference type="EMBL" id="MPPL01000001">
    <property type="protein sequence ID" value="OKS85079.1"/>
    <property type="molecule type" value="Genomic_DNA"/>
</dbReference>
<keyword evidence="2" id="KW-1185">Reference proteome</keyword>
<dbReference type="InterPro" id="IPR036515">
    <property type="entry name" value="Transposase_17_sf"/>
</dbReference>
<dbReference type="Gene3D" id="3.30.70.1290">
    <property type="entry name" value="Transposase IS200-like"/>
    <property type="match status" value="1"/>
</dbReference>
<accession>A0A1Q5ZTH3</accession>
<comment type="caution">
    <text evidence="1">The sequence shown here is derived from an EMBL/GenBank/DDBJ whole genome shotgun (WGS) entry which is preliminary data.</text>
</comment>
<dbReference type="GO" id="GO:0003677">
    <property type="term" value="F:DNA binding"/>
    <property type="evidence" value="ECO:0007669"/>
    <property type="project" value="InterPro"/>
</dbReference>
<dbReference type="AlphaFoldDB" id="A0A1Q5ZTH3"/>
<evidence type="ECO:0000313" key="1">
    <source>
        <dbReference type="EMBL" id="OKS85079.1"/>
    </source>
</evidence>
<proteinExistence type="predicted"/>
<protein>
    <recommendedName>
        <fullName evidence="3">Transposase</fullName>
    </recommendedName>
</protein>
<name>A0A1Q5ZTH3_9SPHI</name>
<reference evidence="1 2" key="1">
    <citation type="submission" date="2016-11" db="EMBL/GenBank/DDBJ databases">
        <title>Whole Genome Sequencing of Mucilaginibacter polytrichastri RG4-7(T) isolated from the moss sample.</title>
        <authorList>
            <person name="Li Y."/>
        </authorList>
    </citation>
    <scope>NUCLEOTIDE SEQUENCE [LARGE SCALE GENOMIC DNA]</scope>
    <source>
        <strain evidence="1 2">RG4-7</strain>
    </source>
</reference>
<dbReference type="Proteomes" id="UP000186720">
    <property type="component" value="Unassembled WGS sequence"/>
</dbReference>